<gene>
    <name evidence="2" type="ORF">KY290_002311</name>
</gene>
<feature type="region of interest" description="Disordered" evidence="1">
    <location>
        <begin position="1"/>
        <end position="33"/>
    </location>
</feature>
<dbReference type="EMBL" id="JAIVGD010000001">
    <property type="protein sequence ID" value="KAH0782713.1"/>
    <property type="molecule type" value="Genomic_DNA"/>
</dbReference>
<comment type="caution">
    <text evidence="2">The sequence shown here is derived from an EMBL/GenBank/DDBJ whole genome shotgun (WGS) entry which is preliminary data.</text>
</comment>
<organism evidence="2 3">
    <name type="scientific">Solanum tuberosum</name>
    <name type="common">Potato</name>
    <dbReference type="NCBI Taxonomy" id="4113"/>
    <lineage>
        <taxon>Eukaryota</taxon>
        <taxon>Viridiplantae</taxon>
        <taxon>Streptophyta</taxon>
        <taxon>Embryophyta</taxon>
        <taxon>Tracheophyta</taxon>
        <taxon>Spermatophyta</taxon>
        <taxon>Magnoliopsida</taxon>
        <taxon>eudicotyledons</taxon>
        <taxon>Gunneridae</taxon>
        <taxon>Pentapetalae</taxon>
        <taxon>asterids</taxon>
        <taxon>lamiids</taxon>
        <taxon>Solanales</taxon>
        <taxon>Solanaceae</taxon>
        <taxon>Solanoideae</taxon>
        <taxon>Solaneae</taxon>
        <taxon>Solanum</taxon>
    </lineage>
</organism>
<name>A0ABQ7WRM9_SOLTU</name>
<protein>
    <submittedName>
        <fullName evidence="2">Uncharacterized protein</fullName>
    </submittedName>
</protein>
<sequence length="75" mass="8688">MKKKQDHGNQRRTNSNDMPIYRTQMEPLNPLPNRAVDIDADFKLVRLKLEVEALLTINSKADQGRSLHPESSRLF</sequence>
<evidence type="ECO:0000313" key="2">
    <source>
        <dbReference type="EMBL" id="KAH0782713.1"/>
    </source>
</evidence>
<evidence type="ECO:0000313" key="3">
    <source>
        <dbReference type="Proteomes" id="UP000826656"/>
    </source>
</evidence>
<dbReference type="Proteomes" id="UP000826656">
    <property type="component" value="Unassembled WGS sequence"/>
</dbReference>
<accession>A0ABQ7WRM9</accession>
<reference evidence="2 3" key="1">
    <citation type="journal article" date="2021" name="bioRxiv">
        <title>Chromosome-scale and haplotype-resolved genome assembly of a tetraploid potato cultivar.</title>
        <authorList>
            <person name="Sun H."/>
            <person name="Jiao W.-B."/>
            <person name="Krause K."/>
            <person name="Campoy J.A."/>
            <person name="Goel M."/>
            <person name="Folz-Donahue K."/>
            <person name="Kukat C."/>
            <person name="Huettel B."/>
            <person name="Schneeberger K."/>
        </authorList>
    </citation>
    <scope>NUCLEOTIDE SEQUENCE [LARGE SCALE GENOMIC DNA]</scope>
    <source>
        <strain evidence="2">SolTubOtavaFocal</strain>
        <tissue evidence="2">Leaves</tissue>
    </source>
</reference>
<evidence type="ECO:0000256" key="1">
    <source>
        <dbReference type="SAM" id="MobiDB-lite"/>
    </source>
</evidence>
<proteinExistence type="predicted"/>
<keyword evidence="3" id="KW-1185">Reference proteome</keyword>